<accession>A0ABY5VJN9</accession>
<evidence type="ECO:0000256" key="1">
    <source>
        <dbReference type="SAM" id="MobiDB-lite"/>
    </source>
</evidence>
<dbReference type="EMBL" id="CP102290">
    <property type="protein sequence ID" value="UWP60409.1"/>
    <property type="molecule type" value="Genomic_DNA"/>
</dbReference>
<keyword evidence="2" id="KW-0812">Transmembrane</keyword>
<keyword evidence="2" id="KW-0472">Membrane</keyword>
<reference evidence="3" key="1">
    <citation type="journal article" date="2022" name="Cell">
        <title>Design, construction, and in vivo augmentation of a complex gut microbiome.</title>
        <authorList>
            <person name="Cheng A.G."/>
            <person name="Ho P.Y."/>
            <person name="Aranda-Diaz A."/>
            <person name="Jain S."/>
            <person name="Yu F.B."/>
            <person name="Meng X."/>
            <person name="Wang M."/>
            <person name="Iakiviak M."/>
            <person name="Nagashima K."/>
            <person name="Zhao A."/>
            <person name="Murugkar P."/>
            <person name="Patil A."/>
            <person name="Atabakhsh K."/>
            <person name="Weakley A."/>
            <person name="Yan J."/>
            <person name="Brumbaugh A.R."/>
            <person name="Higginbottom S."/>
            <person name="Dimas A."/>
            <person name="Shiver A.L."/>
            <person name="Deutschbauer A."/>
            <person name="Neff N."/>
            <person name="Sonnenburg J.L."/>
            <person name="Huang K.C."/>
            <person name="Fischbach M.A."/>
        </authorList>
    </citation>
    <scope>NUCLEOTIDE SEQUENCE</scope>
    <source>
        <strain evidence="3">DSM 19829</strain>
    </source>
</reference>
<name>A0ABY5VJN9_9FIRM</name>
<feature type="region of interest" description="Disordered" evidence="1">
    <location>
        <begin position="1"/>
        <end position="33"/>
    </location>
</feature>
<gene>
    <name evidence="3" type="ORF">NQ502_05040</name>
</gene>
<dbReference type="Pfam" id="PF18975">
    <property type="entry name" value="DUF5711"/>
    <property type="match status" value="1"/>
</dbReference>
<sequence length="413" mass="46052">MGSFKNKIKRLVKHKQQAPRENTKATSGKNQDTEAYRKKIMEHRKRLLIRTGIVAVVIVAIVLITKTVVERWHYKDYKVVSSSVQEDTMSTSYIQLENYLLKYTGDGASLLGSSGKSLWSQAYEMNNPTADVCGTTSVIYDEKGTNMVIFGRGGKMGEVSTEMPILKAKVASQGVVAAILEDGENTWINFYSTSGAQIATGMTRVDSPGYPVDLAVSPDGLLIMVTYLYVEDNKTTSYVAFYNFGNTGQGQMDNMVSGYTYEGTLVPQVAYMKEGKSVAFCDDGFVLYTGKQIPKVDCEVKVEKEIISTFYNEDYVGMVFRSDDAEKQYTLVLYNANGKQVFEENFNIEYTSIKISGDQILMNNDTQLCVFSLKGHEKFNGNLDEGSIKDVFKIDANRYQVIVDSGIKTIKLS</sequence>
<keyword evidence="2" id="KW-1133">Transmembrane helix</keyword>
<dbReference type="SUPFAM" id="SSF101898">
    <property type="entry name" value="NHL repeat"/>
    <property type="match status" value="1"/>
</dbReference>
<evidence type="ECO:0000313" key="3">
    <source>
        <dbReference type="EMBL" id="UWP60409.1"/>
    </source>
</evidence>
<feature type="transmembrane region" description="Helical" evidence="2">
    <location>
        <begin position="47"/>
        <end position="65"/>
    </location>
</feature>
<evidence type="ECO:0000256" key="2">
    <source>
        <dbReference type="SAM" id="Phobius"/>
    </source>
</evidence>
<dbReference type="InterPro" id="IPR043765">
    <property type="entry name" value="DUF5711"/>
</dbReference>
<proteinExistence type="predicted"/>
<feature type="compositionally biased region" description="Basic residues" evidence="1">
    <location>
        <begin position="1"/>
        <end position="17"/>
    </location>
</feature>
<evidence type="ECO:0000313" key="4">
    <source>
        <dbReference type="Proteomes" id="UP001060164"/>
    </source>
</evidence>
<keyword evidence="4" id="KW-1185">Reference proteome</keyword>
<dbReference type="Proteomes" id="UP001060164">
    <property type="component" value="Chromosome"/>
</dbReference>
<organism evidence="3 4">
    <name type="scientific">Ruminococcus gauvreauii</name>
    <dbReference type="NCBI Taxonomy" id="438033"/>
    <lineage>
        <taxon>Bacteria</taxon>
        <taxon>Bacillati</taxon>
        <taxon>Bacillota</taxon>
        <taxon>Clostridia</taxon>
        <taxon>Eubacteriales</taxon>
        <taxon>Oscillospiraceae</taxon>
        <taxon>Ruminococcus</taxon>
    </lineage>
</organism>
<dbReference type="RefSeq" id="WP_028529148.1">
    <property type="nucleotide sequence ID" value="NZ_CABLBR010000019.1"/>
</dbReference>
<protein>
    <submittedName>
        <fullName evidence="3">DUF5711 family protein</fullName>
    </submittedName>
</protein>